<accession>A0A8S1WLL9</accession>
<gene>
    <name evidence="12" type="ORF">PPENT_87.1.T0940111</name>
</gene>
<organism evidence="12 13">
    <name type="scientific">Paramecium pentaurelia</name>
    <dbReference type="NCBI Taxonomy" id="43138"/>
    <lineage>
        <taxon>Eukaryota</taxon>
        <taxon>Sar</taxon>
        <taxon>Alveolata</taxon>
        <taxon>Ciliophora</taxon>
        <taxon>Intramacronucleata</taxon>
        <taxon>Oligohymenophorea</taxon>
        <taxon>Peniculida</taxon>
        <taxon>Parameciidae</taxon>
        <taxon>Paramecium</taxon>
    </lineage>
</organism>
<evidence type="ECO:0000256" key="7">
    <source>
        <dbReference type="PROSITE-ProRule" id="PRU10141"/>
    </source>
</evidence>
<evidence type="ECO:0000256" key="6">
    <source>
        <dbReference type="ARBA" id="ARBA00022840"/>
    </source>
</evidence>
<comment type="caution">
    <text evidence="12">The sequence shown here is derived from an EMBL/GenBank/DDBJ whole genome shotgun (WGS) entry which is preliminary data.</text>
</comment>
<protein>
    <recommendedName>
        <fullName evidence="1">non-specific serine/threonine protein kinase</fullName>
        <ecNumber evidence="1">2.7.11.1</ecNumber>
    </recommendedName>
</protein>
<feature type="domain" description="AGC-kinase C-terminal" evidence="11">
    <location>
        <begin position="283"/>
        <end position="353"/>
    </location>
</feature>
<evidence type="ECO:0000256" key="4">
    <source>
        <dbReference type="ARBA" id="ARBA00022741"/>
    </source>
</evidence>
<dbReference type="InterPro" id="IPR017441">
    <property type="entry name" value="Protein_kinase_ATP_BS"/>
</dbReference>
<feature type="binding site" evidence="7">
    <location>
        <position position="53"/>
    </location>
    <ligand>
        <name>ATP</name>
        <dbReference type="ChEBI" id="CHEBI:30616"/>
    </ligand>
</feature>
<dbReference type="GO" id="GO:0035556">
    <property type="term" value="P:intracellular signal transduction"/>
    <property type="evidence" value="ECO:0007669"/>
    <property type="project" value="TreeGrafter"/>
</dbReference>
<dbReference type="PROSITE" id="PS50011">
    <property type="entry name" value="PROTEIN_KINASE_DOM"/>
    <property type="match status" value="1"/>
</dbReference>
<dbReference type="FunFam" id="3.30.200.20:FF:000854">
    <property type="entry name" value="Uncharacterized protein"/>
    <property type="match status" value="1"/>
</dbReference>
<comment type="similarity">
    <text evidence="8">Belongs to the protein kinase superfamily.</text>
</comment>
<evidence type="ECO:0000256" key="3">
    <source>
        <dbReference type="ARBA" id="ARBA00022679"/>
    </source>
</evidence>
<evidence type="ECO:0000259" key="11">
    <source>
        <dbReference type="PROSITE" id="PS51285"/>
    </source>
</evidence>
<feature type="region of interest" description="Disordered" evidence="9">
    <location>
        <begin position="359"/>
        <end position="386"/>
    </location>
</feature>
<dbReference type="PROSITE" id="PS51285">
    <property type="entry name" value="AGC_KINASE_CTER"/>
    <property type="match status" value="1"/>
</dbReference>
<name>A0A8S1WLL9_9CILI</name>
<dbReference type="FunFam" id="1.10.510.10:FF:000454">
    <property type="entry name" value="Uncharacterized protein"/>
    <property type="match status" value="1"/>
</dbReference>
<dbReference type="InterPro" id="IPR000719">
    <property type="entry name" value="Prot_kinase_dom"/>
</dbReference>
<dbReference type="Pfam" id="PF00069">
    <property type="entry name" value="Pkinase"/>
    <property type="match status" value="1"/>
</dbReference>
<dbReference type="SMART" id="SM00220">
    <property type="entry name" value="S_TKc"/>
    <property type="match status" value="1"/>
</dbReference>
<dbReference type="AlphaFoldDB" id="A0A8S1WLL9"/>
<dbReference type="PANTHER" id="PTHR24356:SF374">
    <property type="entry name" value="PROTEIN KINASE DOMAIN-CONTAINING PROTEIN"/>
    <property type="match status" value="1"/>
</dbReference>
<dbReference type="InterPro" id="IPR008271">
    <property type="entry name" value="Ser/Thr_kinase_AS"/>
</dbReference>
<proteinExistence type="inferred from homology"/>
<keyword evidence="13" id="KW-1185">Reference proteome</keyword>
<dbReference type="EC" id="2.7.11.1" evidence="1"/>
<evidence type="ECO:0000256" key="2">
    <source>
        <dbReference type="ARBA" id="ARBA00022527"/>
    </source>
</evidence>
<evidence type="ECO:0000256" key="9">
    <source>
        <dbReference type="SAM" id="MobiDB-lite"/>
    </source>
</evidence>
<keyword evidence="3" id="KW-0808">Transferase</keyword>
<dbReference type="EMBL" id="CAJJDO010000094">
    <property type="protein sequence ID" value="CAD8189607.1"/>
    <property type="molecule type" value="Genomic_DNA"/>
</dbReference>
<keyword evidence="5" id="KW-0418">Kinase</keyword>
<keyword evidence="4 7" id="KW-0547">Nucleotide-binding</keyword>
<dbReference type="Proteomes" id="UP000689195">
    <property type="component" value="Unassembled WGS sequence"/>
</dbReference>
<dbReference type="PANTHER" id="PTHR24356">
    <property type="entry name" value="SERINE/THREONINE-PROTEIN KINASE"/>
    <property type="match status" value="1"/>
</dbReference>
<evidence type="ECO:0000259" key="10">
    <source>
        <dbReference type="PROSITE" id="PS50011"/>
    </source>
</evidence>
<evidence type="ECO:0000256" key="1">
    <source>
        <dbReference type="ARBA" id="ARBA00012513"/>
    </source>
</evidence>
<evidence type="ECO:0000313" key="12">
    <source>
        <dbReference type="EMBL" id="CAD8189607.1"/>
    </source>
</evidence>
<dbReference type="PROSITE" id="PS00108">
    <property type="entry name" value="PROTEIN_KINASE_ST"/>
    <property type="match status" value="1"/>
</dbReference>
<evidence type="ECO:0000313" key="13">
    <source>
        <dbReference type="Proteomes" id="UP000689195"/>
    </source>
</evidence>
<keyword evidence="6 7" id="KW-0067">ATP-binding</keyword>
<evidence type="ECO:0000256" key="5">
    <source>
        <dbReference type="ARBA" id="ARBA00022777"/>
    </source>
</evidence>
<dbReference type="InterPro" id="IPR050236">
    <property type="entry name" value="Ser_Thr_kinase_AGC"/>
</dbReference>
<dbReference type="CDD" id="cd05578">
    <property type="entry name" value="STKc_Yank1"/>
    <property type="match status" value="1"/>
</dbReference>
<sequence>MGNCNINEKKEDLMENNVVSVQNFQFIDAIGRGGFGKVWKVRQKKNKQFFALKVMSKPKIIQKKSVQSVMNEKSLLSGLKHNFLINMQYSFQDREYLYLVMDLLSGGDLRYHIGRHRKFNEEQTKFFSGCIIVALDYLHQLGILHRDLKPENLVFDSNGYLRLTDLGIARIWKPENSQDTSGTPGYMAPEVMCRHNHGVAVDYFALGVIIYECMLGRRPYLGRSRQEIREQMLAKQAVIKRQEVPPGWSLEAADFTNKLLQRKPQNRLGNNGPDEVKEHPWFKDFSWEKLITKQLIAPFIPNGNEDNYLPSDNRRDSDDSINEEQQIMLRRNSVQNLFNGYDFDNNPISVPSSQMVVSSTSSSRITKQPTTTNTPRSAKLALKLKN</sequence>
<feature type="compositionally biased region" description="Polar residues" evidence="9">
    <location>
        <begin position="364"/>
        <end position="376"/>
    </location>
</feature>
<dbReference type="InterPro" id="IPR000961">
    <property type="entry name" value="AGC-kinase_C"/>
</dbReference>
<evidence type="ECO:0000256" key="8">
    <source>
        <dbReference type="RuleBase" id="RU000304"/>
    </source>
</evidence>
<dbReference type="GO" id="GO:0005524">
    <property type="term" value="F:ATP binding"/>
    <property type="evidence" value="ECO:0007669"/>
    <property type="project" value="UniProtKB-UniRule"/>
</dbReference>
<keyword evidence="2 8" id="KW-0723">Serine/threonine-protein kinase</keyword>
<dbReference type="OrthoDB" id="354826at2759"/>
<reference evidence="12" key="1">
    <citation type="submission" date="2021-01" db="EMBL/GenBank/DDBJ databases">
        <authorList>
            <consortium name="Genoscope - CEA"/>
            <person name="William W."/>
        </authorList>
    </citation>
    <scope>NUCLEOTIDE SEQUENCE</scope>
</reference>
<feature type="domain" description="Protein kinase" evidence="10">
    <location>
        <begin position="24"/>
        <end position="282"/>
    </location>
</feature>
<dbReference type="PROSITE" id="PS00107">
    <property type="entry name" value="PROTEIN_KINASE_ATP"/>
    <property type="match status" value="1"/>
</dbReference>
<dbReference type="GO" id="GO:0004674">
    <property type="term" value="F:protein serine/threonine kinase activity"/>
    <property type="evidence" value="ECO:0007669"/>
    <property type="project" value="UniProtKB-KW"/>
</dbReference>